<evidence type="ECO:0008006" key="3">
    <source>
        <dbReference type="Google" id="ProtNLM"/>
    </source>
</evidence>
<evidence type="ECO:0000313" key="2">
    <source>
        <dbReference type="Proteomes" id="UP000178336"/>
    </source>
</evidence>
<sequence>MIIAVVFFEIALRFFLPEPENLAKLKSSSVFLHENKPNAIFHYSSNGEFENEININSSGFRDDEFSTAKKAGTFRIAVLGDSQEEAMQVPLIDTWQKVMAKKLSVELKVDVESYNFGVSGYGTDQEWLTLREKVWQFMPDMIILAFSPNDVGDTYKNKLVRINNGQLDIISTKEKTGGNWLGNVVRETYNYHLIAKAFSRNRISKILFDKFRIKILGFPKEERFFLSDAQLVQGPFEVIASQKNPPDEVLEGWELVKALVSDMKKQADSHQAKFLITINIPRAQVFPDDWKFLQQRYNLDLTTSAPYEINVMMGKISNDLNILFYDPRLDAIEWTNNYGILHYPKDAHFNKNGNLFMGTKVARYILERKLISKRN</sequence>
<dbReference type="STRING" id="1797724.A3A48_00385"/>
<proteinExistence type="predicted"/>
<dbReference type="AlphaFoldDB" id="A0A1F5GRU5"/>
<dbReference type="Proteomes" id="UP000178336">
    <property type="component" value="Unassembled WGS sequence"/>
</dbReference>
<dbReference type="SUPFAM" id="SSF52266">
    <property type="entry name" value="SGNH hydrolase"/>
    <property type="match status" value="1"/>
</dbReference>
<evidence type="ECO:0000313" key="1">
    <source>
        <dbReference type="EMBL" id="OGD94507.1"/>
    </source>
</evidence>
<name>A0A1F5GRU5_9BACT</name>
<accession>A0A1F5GRU5</accession>
<reference evidence="1 2" key="1">
    <citation type="journal article" date="2016" name="Nat. Commun.">
        <title>Thousands of microbial genomes shed light on interconnected biogeochemical processes in an aquifer system.</title>
        <authorList>
            <person name="Anantharaman K."/>
            <person name="Brown C.T."/>
            <person name="Hug L.A."/>
            <person name="Sharon I."/>
            <person name="Castelle C.J."/>
            <person name="Probst A.J."/>
            <person name="Thomas B.C."/>
            <person name="Singh A."/>
            <person name="Wilkins M.J."/>
            <person name="Karaoz U."/>
            <person name="Brodie E.L."/>
            <person name="Williams K.H."/>
            <person name="Hubbard S.S."/>
            <person name="Banfield J.F."/>
        </authorList>
    </citation>
    <scope>NUCLEOTIDE SEQUENCE [LARGE SCALE GENOMIC DNA]</scope>
</reference>
<gene>
    <name evidence="1" type="ORF">A3A48_00385</name>
</gene>
<comment type="caution">
    <text evidence="1">The sequence shown here is derived from an EMBL/GenBank/DDBJ whole genome shotgun (WGS) entry which is preliminary data.</text>
</comment>
<organism evidence="1 2">
    <name type="scientific">Candidatus Curtissbacteria bacterium RIFCSPLOWO2_01_FULL_37_9</name>
    <dbReference type="NCBI Taxonomy" id="1797724"/>
    <lineage>
        <taxon>Bacteria</taxon>
        <taxon>Candidatus Curtissiibacteriota</taxon>
    </lineage>
</organism>
<dbReference type="InterPro" id="IPR036514">
    <property type="entry name" value="SGNH_hydro_sf"/>
</dbReference>
<dbReference type="EMBL" id="MFBN01000046">
    <property type="protein sequence ID" value="OGD94507.1"/>
    <property type="molecule type" value="Genomic_DNA"/>
</dbReference>
<dbReference type="Gene3D" id="3.40.50.1110">
    <property type="entry name" value="SGNH hydrolase"/>
    <property type="match status" value="1"/>
</dbReference>
<protein>
    <recommendedName>
        <fullName evidence="3">SGNH hydrolase-type esterase domain-containing protein</fullName>
    </recommendedName>
</protein>
<dbReference type="CDD" id="cd00229">
    <property type="entry name" value="SGNH_hydrolase"/>
    <property type="match status" value="1"/>
</dbReference>